<evidence type="ECO:0000259" key="11">
    <source>
        <dbReference type="PROSITE" id="PS50859"/>
    </source>
</evidence>
<reference evidence="13" key="1">
    <citation type="submission" date="2016-12" db="EMBL/GenBank/DDBJ databases">
        <title>The genomes of Aspergillus section Nigri reveals drivers in fungal speciation.</title>
        <authorList>
            <consortium name="DOE Joint Genome Institute"/>
            <person name="Vesth T.C."/>
            <person name="Nybo J."/>
            <person name="Theobald S."/>
            <person name="Brandl J."/>
            <person name="Frisvad J.C."/>
            <person name="Nielsen K.F."/>
            <person name="Lyhne E.K."/>
            <person name="Kogle M.E."/>
            <person name="Kuo A."/>
            <person name="Riley R."/>
            <person name="Clum A."/>
            <person name="Nolan M."/>
            <person name="Lipzen A."/>
            <person name="Salamov A."/>
            <person name="Henrissat B."/>
            <person name="Wiebenga A."/>
            <person name="De vries R.P."/>
            <person name="Grigoriev I.V."/>
            <person name="Mortensen U.H."/>
            <person name="Andersen M.R."/>
            <person name="Baker S.E."/>
        </authorList>
    </citation>
    <scope>NUCLEOTIDE SEQUENCE</scope>
    <source>
        <strain evidence="13">IBT 28561</strain>
    </source>
</reference>
<dbReference type="SUPFAM" id="SSF58038">
    <property type="entry name" value="SNARE fusion complex"/>
    <property type="match status" value="1"/>
</dbReference>
<dbReference type="Gene3D" id="1.20.5.110">
    <property type="match status" value="1"/>
</dbReference>
<dbReference type="InterPro" id="IPR011012">
    <property type="entry name" value="Longin-like_dom_sf"/>
</dbReference>
<accession>A0A2I1CU55</accession>
<dbReference type="PANTHER" id="PTHR45806">
    <property type="entry name" value="SYNAPTOBREVIN HOMOLOG YKT6"/>
    <property type="match status" value="1"/>
</dbReference>
<dbReference type="GO" id="GO:0005886">
    <property type="term" value="C:plasma membrane"/>
    <property type="evidence" value="ECO:0007669"/>
    <property type="project" value="UniProtKB-SubCell"/>
</dbReference>
<keyword evidence="4" id="KW-0488">Methylation</keyword>
<dbReference type="Gene3D" id="3.30.450.50">
    <property type="entry name" value="Longin domain"/>
    <property type="match status" value="1"/>
</dbReference>
<dbReference type="GO" id="GO:0005484">
    <property type="term" value="F:SNAP receptor activity"/>
    <property type="evidence" value="ECO:0007669"/>
    <property type="project" value="TreeGrafter"/>
</dbReference>
<evidence type="ECO:0000313" key="13">
    <source>
        <dbReference type="EMBL" id="PKY01160.1"/>
    </source>
</evidence>
<dbReference type="SUPFAM" id="SSF64356">
    <property type="entry name" value="SNARE-like"/>
    <property type="match status" value="1"/>
</dbReference>
<dbReference type="EMBL" id="MSFM01000012">
    <property type="protein sequence ID" value="PKY01160.1"/>
    <property type="molecule type" value="Genomic_DNA"/>
</dbReference>
<dbReference type="Proteomes" id="UP000234254">
    <property type="component" value="Unassembled WGS sequence"/>
</dbReference>
<sequence>MKLVYIGVLQNAQTPAVELCAERELSSYSRFTRNSVSEFTTMFSKTVAERTKQGQRQDIQEQDFTFHVYARTQGIAGVIISDNEYPSLAAHQILSKMLDEFLAQHPNAGASRDPVSFPALKTYITSYQDPHQVDSIMKIQKELDETKIVLHKTIESVLERGEKIDDLVSKSEGLSAQSKMFYTSAKKQNSCWANDREATLTVLTAGPAECDGGSLRSNRRDLACTKSLKRRY</sequence>
<keyword evidence="5" id="KW-0472">Membrane</keyword>
<name>A0A2I1CU55_ASPC2</name>
<dbReference type="InterPro" id="IPR010908">
    <property type="entry name" value="Longin_dom"/>
</dbReference>
<evidence type="ECO:0000256" key="2">
    <source>
        <dbReference type="ARBA" id="ARBA00008025"/>
    </source>
</evidence>
<evidence type="ECO:0000256" key="9">
    <source>
        <dbReference type="ARBA" id="ARBA00026133"/>
    </source>
</evidence>
<evidence type="ECO:0000256" key="1">
    <source>
        <dbReference type="ARBA" id="ARBA00004342"/>
    </source>
</evidence>
<gene>
    <name evidence="13" type="ORF">P168DRAFT_312965</name>
</gene>
<dbReference type="AlphaFoldDB" id="A0A2I1CU55"/>
<dbReference type="Pfam" id="PF13774">
    <property type="entry name" value="Longin"/>
    <property type="match status" value="1"/>
</dbReference>
<dbReference type="InterPro" id="IPR001388">
    <property type="entry name" value="Synaptobrevin-like"/>
</dbReference>
<dbReference type="GeneID" id="36547138"/>
<dbReference type="SMART" id="SM01270">
    <property type="entry name" value="Longin"/>
    <property type="match status" value="1"/>
</dbReference>
<keyword evidence="10" id="KW-0175">Coiled coil</keyword>
<evidence type="ECO:0000256" key="10">
    <source>
        <dbReference type="PROSITE-ProRule" id="PRU00290"/>
    </source>
</evidence>
<feature type="domain" description="V-SNARE coiled-coil homology" evidence="12">
    <location>
        <begin position="135"/>
        <end position="194"/>
    </location>
</feature>
<dbReference type="GO" id="GO:0006888">
    <property type="term" value="P:endoplasmic reticulum to Golgi vesicle-mediated transport"/>
    <property type="evidence" value="ECO:0007669"/>
    <property type="project" value="TreeGrafter"/>
</dbReference>
<dbReference type="GO" id="GO:0005794">
    <property type="term" value="C:Golgi apparatus"/>
    <property type="evidence" value="ECO:0007669"/>
    <property type="project" value="TreeGrafter"/>
</dbReference>
<evidence type="ECO:0000256" key="6">
    <source>
        <dbReference type="ARBA" id="ARBA00023139"/>
    </source>
</evidence>
<organism evidence="13 14">
    <name type="scientific">Aspergillus campestris (strain IBT 28561)</name>
    <dbReference type="NCBI Taxonomy" id="1392248"/>
    <lineage>
        <taxon>Eukaryota</taxon>
        <taxon>Fungi</taxon>
        <taxon>Dikarya</taxon>
        <taxon>Ascomycota</taxon>
        <taxon>Pezizomycotina</taxon>
        <taxon>Eurotiomycetes</taxon>
        <taxon>Eurotiomycetidae</taxon>
        <taxon>Eurotiales</taxon>
        <taxon>Aspergillaceae</taxon>
        <taxon>Aspergillus</taxon>
        <taxon>Aspergillus subgen. Circumdati</taxon>
    </lineage>
</organism>
<comment type="similarity">
    <text evidence="2">Belongs to the synaptobrevin family.</text>
</comment>
<dbReference type="InterPro" id="IPR042855">
    <property type="entry name" value="V_SNARE_CC"/>
</dbReference>
<keyword evidence="7" id="KW-0449">Lipoprotein</keyword>
<dbReference type="PANTHER" id="PTHR45806:SF1">
    <property type="entry name" value="SYNAPTOBREVIN HOMOLOG YKT6"/>
    <property type="match status" value="1"/>
</dbReference>
<feature type="domain" description="Longin" evidence="11">
    <location>
        <begin position="7"/>
        <end position="105"/>
    </location>
</feature>
<evidence type="ECO:0000256" key="4">
    <source>
        <dbReference type="ARBA" id="ARBA00022481"/>
    </source>
</evidence>
<dbReference type="OrthoDB" id="27923at2759"/>
<dbReference type="CDD" id="cd14824">
    <property type="entry name" value="Longin"/>
    <property type="match status" value="1"/>
</dbReference>
<dbReference type="PRINTS" id="PR00219">
    <property type="entry name" value="SYNAPTOBREVN"/>
</dbReference>
<dbReference type="PROSITE" id="PS50859">
    <property type="entry name" value="LONGIN"/>
    <property type="match status" value="1"/>
</dbReference>
<evidence type="ECO:0000259" key="12">
    <source>
        <dbReference type="PROSITE" id="PS50892"/>
    </source>
</evidence>
<proteinExistence type="inferred from homology"/>
<evidence type="ECO:0000313" key="14">
    <source>
        <dbReference type="Proteomes" id="UP000234254"/>
    </source>
</evidence>
<dbReference type="Pfam" id="PF00957">
    <property type="entry name" value="Synaptobrevin"/>
    <property type="match status" value="1"/>
</dbReference>
<evidence type="ECO:0000256" key="5">
    <source>
        <dbReference type="ARBA" id="ARBA00023136"/>
    </source>
</evidence>
<comment type="caution">
    <text evidence="13">The sequence shown here is derived from an EMBL/GenBank/DDBJ whole genome shotgun (WGS) entry which is preliminary data.</text>
</comment>
<comment type="subcellular location">
    <subcellularLocation>
        <location evidence="1">Cell membrane</location>
        <topology evidence="1">Lipid-anchor</topology>
        <orientation evidence="1">Cytoplasmic side</orientation>
    </subcellularLocation>
</comment>
<evidence type="ECO:0000256" key="7">
    <source>
        <dbReference type="ARBA" id="ARBA00023288"/>
    </source>
</evidence>
<dbReference type="InterPro" id="IPR045848">
    <property type="entry name" value="R-SNARE_YKT6"/>
</dbReference>
<dbReference type="VEuPathDB" id="FungiDB:P168DRAFT_312965"/>
<protein>
    <recommendedName>
        <fullName evidence="9">Synaptobrevin homolog YKT6</fullName>
    </recommendedName>
</protein>
<dbReference type="RefSeq" id="XP_024689754.1">
    <property type="nucleotide sequence ID" value="XM_024839614.1"/>
</dbReference>
<keyword evidence="3" id="KW-1003">Cell membrane</keyword>
<dbReference type="PROSITE" id="PS50892">
    <property type="entry name" value="V_SNARE"/>
    <property type="match status" value="1"/>
</dbReference>
<keyword evidence="6" id="KW-0564">Palmitate</keyword>
<keyword evidence="14" id="KW-1185">Reference proteome</keyword>
<evidence type="ECO:0000256" key="3">
    <source>
        <dbReference type="ARBA" id="ARBA00022475"/>
    </source>
</evidence>
<dbReference type="CDD" id="cd15867">
    <property type="entry name" value="R-SNARE_YKT6"/>
    <property type="match status" value="1"/>
</dbReference>
<evidence type="ECO:0000256" key="8">
    <source>
        <dbReference type="ARBA" id="ARBA00023289"/>
    </source>
</evidence>
<keyword evidence="8" id="KW-0636">Prenylation</keyword>